<gene>
    <name evidence="1" type="ORF">Mal4_24920</name>
</gene>
<accession>A0A517Z6V6</accession>
<organism evidence="1 2">
    <name type="scientific">Maioricimonas rarisocia</name>
    <dbReference type="NCBI Taxonomy" id="2528026"/>
    <lineage>
        <taxon>Bacteria</taxon>
        <taxon>Pseudomonadati</taxon>
        <taxon>Planctomycetota</taxon>
        <taxon>Planctomycetia</taxon>
        <taxon>Planctomycetales</taxon>
        <taxon>Planctomycetaceae</taxon>
        <taxon>Maioricimonas</taxon>
    </lineage>
</organism>
<dbReference type="Proteomes" id="UP000320496">
    <property type="component" value="Chromosome"/>
</dbReference>
<evidence type="ECO:0000313" key="2">
    <source>
        <dbReference type="Proteomes" id="UP000320496"/>
    </source>
</evidence>
<dbReference type="RefSeq" id="WP_197444342.1">
    <property type="nucleotide sequence ID" value="NZ_CP036275.1"/>
</dbReference>
<dbReference type="EMBL" id="CP036275">
    <property type="protein sequence ID" value="QDU38169.1"/>
    <property type="molecule type" value="Genomic_DNA"/>
</dbReference>
<proteinExistence type="predicted"/>
<dbReference type="AlphaFoldDB" id="A0A517Z6V6"/>
<reference evidence="1 2" key="1">
    <citation type="submission" date="2019-02" db="EMBL/GenBank/DDBJ databases">
        <title>Deep-cultivation of Planctomycetes and their phenomic and genomic characterization uncovers novel biology.</title>
        <authorList>
            <person name="Wiegand S."/>
            <person name="Jogler M."/>
            <person name="Boedeker C."/>
            <person name="Pinto D."/>
            <person name="Vollmers J."/>
            <person name="Rivas-Marin E."/>
            <person name="Kohn T."/>
            <person name="Peeters S.H."/>
            <person name="Heuer A."/>
            <person name="Rast P."/>
            <person name="Oberbeckmann S."/>
            <person name="Bunk B."/>
            <person name="Jeske O."/>
            <person name="Meyerdierks A."/>
            <person name="Storesund J.E."/>
            <person name="Kallscheuer N."/>
            <person name="Luecker S."/>
            <person name="Lage O.M."/>
            <person name="Pohl T."/>
            <person name="Merkel B.J."/>
            <person name="Hornburger P."/>
            <person name="Mueller R.-W."/>
            <person name="Bruemmer F."/>
            <person name="Labrenz M."/>
            <person name="Spormann A.M."/>
            <person name="Op den Camp H."/>
            <person name="Overmann J."/>
            <person name="Amann R."/>
            <person name="Jetten M.S.M."/>
            <person name="Mascher T."/>
            <person name="Medema M.H."/>
            <person name="Devos D.P."/>
            <person name="Kaster A.-K."/>
            <person name="Ovreas L."/>
            <person name="Rohde M."/>
            <person name="Galperin M.Y."/>
            <person name="Jogler C."/>
        </authorList>
    </citation>
    <scope>NUCLEOTIDE SEQUENCE [LARGE SCALE GENOMIC DNA]</scope>
    <source>
        <strain evidence="1 2">Mal4</strain>
    </source>
</reference>
<name>A0A517Z6V6_9PLAN</name>
<protein>
    <submittedName>
        <fullName evidence="1">Uncharacterized protein</fullName>
    </submittedName>
</protein>
<sequence length="63" mass="7062">MSTSETHALAMDPRTALKLVDTLEKQAERTEDPYLKRILLRSSCEIIDHVLGQHMPATTKKAA</sequence>
<dbReference type="KEGG" id="mri:Mal4_24920"/>
<keyword evidence="2" id="KW-1185">Reference proteome</keyword>
<evidence type="ECO:0000313" key="1">
    <source>
        <dbReference type="EMBL" id="QDU38169.1"/>
    </source>
</evidence>